<dbReference type="KEGG" id="bpw:WESB_1194"/>
<protein>
    <submittedName>
        <fullName evidence="1">HEAT repeat protein</fullName>
    </submittedName>
</protein>
<dbReference type="Gene3D" id="1.10.1240.70">
    <property type="match status" value="1"/>
</dbReference>
<dbReference type="InterPro" id="IPR014825">
    <property type="entry name" value="DNA_alkylation"/>
</dbReference>
<accession>K0JIE1</accession>
<evidence type="ECO:0000313" key="1">
    <source>
        <dbReference type="EMBL" id="CCG56662.1"/>
    </source>
</evidence>
<dbReference type="SUPFAM" id="SSF48371">
    <property type="entry name" value="ARM repeat"/>
    <property type="match status" value="1"/>
</dbReference>
<reference evidence="1 2" key="1">
    <citation type="journal article" date="2012" name="BMC Genomics">
        <title>Comparative genomics of Brachyspira pilosicoli strains: genome rearrangements, reductions and correlation of genetic compliment with phenotypic diversity.</title>
        <authorList>
            <person name="Mappley L.J."/>
            <person name="Black M.L."/>
            <person name="Abuoun M."/>
            <person name="Darby A.C."/>
            <person name="Woodward M.J."/>
            <person name="Parkhill J."/>
            <person name="Turner A.K."/>
            <person name="Bellgard M.I."/>
            <person name="La T."/>
            <person name="Phillips N.D."/>
            <person name="La Ragione R.M."/>
            <person name="Hampson D.J."/>
        </authorList>
    </citation>
    <scope>NUCLEOTIDE SEQUENCE [LARGE SCALE GENOMIC DNA]</scope>
    <source>
        <strain evidence="1">WesB</strain>
    </source>
</reference>
<evidence type="ECO:0000313" key="2">
    <source>
        <dbReference type="Proteomes" id="UP000003759"/>
    </source>
</evidence>
<dbReference type="AlphaFoldDB" id="K0JIE1"/>
<dbReference type="HOGENOM" id="CLU_115839_0_0_12"/>
<dbReference type="PATRIC" id="fig|1161918.5.peg.498"/>
<dbReference type="RefSeq" id="WP_014932995.1">
    <property type="nucleotide sequence ID" value="NC_018604.1"/>
</dbReference>
<proteinExistence type="predicted"/>
<dbReference type="Gene3D" id="1.25.40.290">
    <property type="entry name" value="ARM repeat domains"/>
    <property type="match status" value="1"/>
</dbReference>
<gene>
    <name evidence="1" type="ORF">WESB_1194</name>
</gene>
<dbReference type="EMBL" id="HE793032">
    <property type="protein sequence ID" value="CCG56662.1"/>
    <property type="molecule type" value="Genomic_DNA"/>
</dbReference>
<dbReference type="InterPro" id="IPR016024">
    <property type="entry name" value="ARM-type_fold"/>
</dbReference>
<name>K0JIE1_BRAPL</name>
<dbReference type="Pfam" id="PF08713">
    <property type="entry name" value="DNA_alkylation"/>
    <property type="match status" value="1"/>
</dbReference>
<sequence length="203" mass="24251">MKDYIKSLEKEFSEITNGFKEIEKKALYDFKSNNHIKELAYLAYKSDLYQVRMYSVFLFGYLSEDKEILNFMKDIVSKDNNWRVQEILAKSFDEYCKILGYEKSISIIDEWLNDSNPNTRRAVTEGLRIWTNKPYFKENPIEAIKRLSNLKHDNSEYVRKSVGNALRDISKRYPQLIEIELNNWNLEIKEIKQVYKLASKFIN</sequence>
<dbReference type="Proteomes" id="UP000003759">
    <property type="component" value="Chromosome"/>
</dbReference>
<organism evidence="1 2">
    <name type="scientific">Brachyspira pilosicoli WesB</name>
    <dbReference type="NCBI Taxonomy" id="1161918"/>
    <lineage>
        <taxon>Bacteria</taxon>
        <taxon>Pseudomonadati</taxon>
        <taxon>Spirochaetota</taxon>
        <taxon>Spirochaetia</taxon>
        <taxon>Brachyspirales</taxon>
        <taxon>Brachyspiraceae</taxon>
        <taxon>Brachyspira</taxon>
    </lineage>
</organism>
<dbReference type="OrthoDB" id="9797162at2"/>